<dbReference type="RefSeq" id="WP_015522276.1">
    <property type="nucleotide sequence ID" value="NC_021012.1"/>
</dbReference>
<evidence type="ECO:0000313" key="2">
    <source>
        <dbReference type="Proteomes" id="UP000008953"/>
    </source>
</evidence>
<organism evidence="1 2">
    <name type="scientific">Roseburia intestinalis XB6B4</name>
    <dbReference type="NCBI Taxonomy" id="718255"/>
    <lineage>
        <taxon>Bacteria</taxon>
        <taxon>Bacillati</taxon>
        <taxon>Bacillota</taxon>
        <taxon>Clostridia</taxon>
        <taxon>Lachnospirales</taxon>
        <taxon>Lachnospiraceae</taxon>
        <taxon>Roseburia</taxon>
    </lineage>
</organism>
<dbReference type="HOGENOM" id="CLU_3122275_0_0_9"/>
<name>D4L3D9_9FIRM</name>
<dbReference type="Proteomes" id="UP000008953">
    <property type="component" value="Chromosome"/>
</dbReference>
<reference evidence="1 2" key="1">
    <citation type="submission" date="2010-03" db="EMBL/GenBank/DDBJ databases">
        <title>The genome sequence of Roseburia intestinalis XB6B4.</title>
        <authorList>
            <consortium name="metaHIT consortium -- http://www.metahit.eu/"/>
            <person name="Pajon A."/>
            <person name="Turner K."/>
            <person name="Parkhill J."/>
            <person name="Bernalier A."/>
        </authorList>
    </citation>
    <scope>NUCLEOTIDE SEQUENCE [LARGE SCALE GENOMIC DNA]</scope>
    <source>
        <strain evidence="1 2">XB6B4</strain>
    </source>
</reference>
<dbReference type="AlphaFoldDB" id="D4L3D9"/>
<evidence type="ECO:0000313" key="1">
    <source>
        <dbReference type="EMBL" id="CBL14129.1"/>
    </source>
</evidence>
<dbReference type="KEGG" id="rix:RO1_39120"/>
<accession>D4L3D9</accession>
<protein>
    <submittedName>
        <fullName evidence="1">Uncharacterized protein</fullName>
    </submittedName>
</protein>
<dbReference type="EMBL" id="FP929050">
    <property type="protein sequence ID" value="CBL14129.1"/>
    <property type="molecule type" value="Genomic_DNA"/>
</dbReference>
<dbReference type="PATRIC" id="fig|718255.3.peg.1256"/>
<reference evidence="1 2" key="2">
    <citation type="submission" date="2010-03" db="EMBL/GenBank/DDBJ databases">
        <authorList>
            <person name="Pajon A."/>
        </authorList>
    </citation>
    <scope>NUCLEOTIDE SEQUENCE [LARGE SCALE GENOMIC DNA]</scope>
    <source>
        <strain evidence="1 2">XB6B4</strain>
    </source>
</reference>
<gene>
    <name evidence="1" type="ORF">RO1_39120</name>
</gene>
<proteinExistence type="predicted"/>
<sequence length="50" mass="5731">MTAVLKFEVAGDFTKGDCRKCPLSYIAKEKNENVYECPLKMRANCKLELM</sequence>